<reference evidence="2" key="1">
    <citation type="submission" date="2018-05" db="EMBL/GenBank/DDBJ databases">
        <title>Draft genome of Mucuna pruriens seed.</title>
        <authorList>
            <person name="Nnadi N.E."/>
            <person name="Vos R."/>
            <person name="Hasami M.H."/>
            <person name="Devisetty U.K."/>
            <person name="Aguiy J.C."/>
        </authorList>
    </citation>
    <scope>NUCLEOTIDE SEQUENCE [LARGE SCALE GENOMIC DNA]</scope>
    <source>
        <strain evidence="2">JCA_2017</strain>
    </source>
</reference>
<evidence type="ECO:0000256" key="1">
    <source>
        <dbReference type="SAM" id="MobiDB-lite"/>
    </source>
</evidence>
<sequence length="92" mass="10304">MKHPSEDHSLFGIDLIDELVEEYFQLDSHNEDINSFAERTDSIGCLGSISKEEADYPELKEVHNLSDSLENNNEKPTNIRPDSSSTKLGPGI</sequence>
<evidence type="ECO:0000313" key="3">
    <source>
        <dbReference type="Proteomes" id="UP000257109"/>
    </source>
</evidence>
<gene>
    <name evidence="2" type="ORF">CR513_36051</name>
</gene>
<dbReference type="AlphaFoldDB" id="A0A371FXL0"/>
<keyword evidence="3" id="KW-1185">Reference proteome</keyword>
<accession>A0A371FXL0</accession>
<dbReference type="EMBL" id="QJKJ01007463">
    <property type="protein sequence ID" value="RDX83069.1"/>
    <property type="molecule type" value="Genomic_DNA"/>
</dbReference>
<protein>
    <submittedName>
        <fullName evidence="2">Uncharacterized protein</fullName>
    </submittedName>
</protein>
<dbReference type="OrthoDB" id="1459910at2759"/>
<evidence type="ECO:0000313" key="2">
    <source>
        <dbReference type="EMBL" id="RDX83069.1"/>
    </source>
</evidence>
<dbReference type="Proteomes" id="UP000257109">
    <property type="component" value="Unassembled WGS sequence"/>
</dbReference>
<comment type="caution">
    <text evidence="2">The sequence shown here is derived from an EMBL/GenBank/DDBJ whole genome shotgun (WGS) entry which is preliminary data.</text>
</comment>
<feature type="region of interest" description="Disordered" evidence="1">
    <location>
        <begin position="65"/>
        <end position="92"/>
    </location>
</feature>
<organism evidence="2 3">
    <name type="scientific">Mucuna pruriens</name>
    <name type="common">Velvet bean</name>
    <name type="synonym">Dolichos pruriens</name>
    <dbReference type="NCBI Taxonomy" id="157652"/>
    <lineage>
        <taxon>Eukaryota</taxon>
        <taxon>Viridiplantae</taxon>
        <taxon>Streptophyta</taxon>
        <taxon>Embryophyta</taxon>
        <taxon>Tracheophyta</taxon>
        <taxon>Spermatophyta</taxon>
        <taxon>Magnoliopsida</taxon>
        <taxon>eudicotyledons</taxon>
        <taxon>Gunneridae</taxon>
        <taxon>Pentapetalae</taxon>
        <taxon>rosids</taxon>
        <taxon>fabids</taxon>
        <taxon>Fabales</taxon>
        <taxon>Fabaceae</taxon>
        <taxon>Papilionoideae</taxon>
        <taxon>50 kb inversion clade</taxon>
        <taxon>NPAAA clade</taxon>
        <taxon>indigoferoid/millettioid clade</taxon>
        <taxon>Phaseoleae</taxon>
        <taxon>Mucuna</taxon>
    </lineage>
</organism>
<proteinExistence type="predicted"/>
<name>A0A371FXL0_MUCPR</name>
<feature type="non-terminal residue" evidence="2">
    <location>
        <position position="1"/>
    </location>
</feature>